<dbReference type="EMBL" id="GGFL01013023">
    <property type="protein sequence ID" value="MBW77201.1"/>
    <property type="molecule type" value="Transcribed_RNA"/>
</dbReference>
<evidence type="ECO:0000313" key="1">
    <source>
        <dbReference type="EMBL" id="MBW77201.1"/>
    </source>
</evidence>
<name>A0A2M4DI22_ANODA</name>
<organism evidence="1">
    <name type="scientific">Anopheles darlingi</name>
    <name type="common">Mosquito</name>
    <dbReference type="NCBI Taxonomy" id="43151"/>
    <lineage>
        <taxon>Eukaryota</taxon>
        <taxon>Metazoa</taxon>
        <taxon>Ecdysozoa</taxon>
        <taxon>Arthropoda</taxon>
        <taxon>Hexapoda</taxon>
        <taxon>Insecta</taxon>
        <taxon>Pterygota</taxon>
        <taxon>Neoptera</taxon>
        <taxon>Endopterygota</taxon>
        <taxon>Diptera</taxon>
        <taxon>Nematocera</taxon>
        <taxon>Culicoidea</taxon>
        <taxon>Culicidae</taxon>
        <taxon>Anophelinae</taxon>
        <taxon>Anopheles</taxon>
    </lineage>
</organism>
<sequence>MQQLLALPAVSSPGASRATTMNDRAKRGGGVWGGWGCRFEAEEAYRMLQELFSRNGFTFWLENPTSRQSSASCSVTYFTMSATACDTVMRWIAASRRSCSVIALCCCRFEAIISITAVSDNPIVNVLPWGTLRSHRK</sequence>
<accession>A0A2M4DI22</accession>
<reference evidence="1" key="1">
    <citation type="submission" date="2018-01" db="EMBL/GenBank/DDBJ databases">
        <title>An insight into the sialome of Amazonian anophelines.</title>
        <authorList>
            <person name="Ribeiro J.M."/>
            <person name="Scarpassa V."/>
            <person name="Calvo E."/>
        </authorList>
    </citation>
    <scope>NUCLEOTIDE SEQUENCE</scope>
</reference>
<protein>
    <submittedName>
        <fullName evidence="1">Putative secreted protein</fullName>
    </submittedName>
</protein>
<dbReference type="AlphaFoldDB" id="A0A2M4DI22"/>
<proteinExistence type="predicted"/>